<feature type="transmembrane region" description="Helical" evidence="6">
    <location>
        <begin position="384"/>
        <end position="410"/>
    </location>
</feature>
<feature type="transmembrane region" description="Helical" evidence="6">
    <location>
        <begin position="85"/>
        <end position="104"/>
    </location>
</feature>
<dbReference type="InterPro" id="IPR036259">
    <property type="entry name" value="MFS_trans_sf"/>
</dbReference>
<dbReference type="GO" id="GO:0016020">
    <property type="term" value="C:membrane"/>
    <property type="evidence" value="ECO:0007669"/>
    <property type="project" value="UniProtKB-SubCell"/>
</dbReference>
<feature type="transmembrane region" description="Helical" evidence="6">
    <location>
        <begin position="317"/>
        <end position="334"/>
    </location>
</feature>
<accession>A0A7G8BKD0</accession>
<evidence type="ECO:0000256" key="6">
    <source>
        <dbReference type="SAM" id="Phobius"/>
    </source>
</evidence>
<feature type="transmembrane region" description="Helical" evidence="6">
    <location>
        <begin position="220"/>
        <end position="243"/>
    </location>
</feature>
<dbReference type="Pfam" id="PF07690">
    <property type="entry name" value="MFS_1"/>
    <property type="match status" value="1"/>
</dbReference>
<gene>
    <name evidence="8" type="ORF">H7849_03190</name>
</gene>
<feature type="transmembrane region" description="Helical" evidence="6">
    <location>
        <begin position="110"/>
        <end position="131"/>
    </location>
</feature>
<dbReference type="KEGG" id="adin:H7849_03190"/>
<keyword evidence="9" id="KW-1185">Reference proteome</keyword>
<dbReference type="InterPro" id="IPR020846">
    <property type="entry name" value="MFS_dom"/>
</dbReference>
<keyword evidence="3 6" id="KW-0812">Transmembrane</keyword>
<dbReference type="GO" id="GO:0022857">
    <property type="term" value="F:transmembrane transporter activity"/>
    <property type="evidence" value="ECO:0007669"/>
    <property type="project" value="InterPro"/>
</dbReference>
<feature type="transmembrane region" description="Helical" evidence="6">
    <location>
        <begin position="52"/>
        <end position="73"/>
    </location>
</feature>
<evidence type="ECO:0000256" key="3">
    <source>
        <dbReference type="ARBA" id="ARBA00022692"/>
    </source>
</evidence>
<evidence type="ECO:0000313" key="9">
    <source>
        <dbReference type="Proteomes" id="UP000515312"/>
    </source>
</evidence>
<protein>
    <submittedName>
        <fullName evidence="8">MFS transporter</fullName>
    </submittedName>
</protein>
<feature type="transmembrane region" description="Helical" evidence="6">
    <location>
        <begin position="173"/>
        <end position="193"/>
    </location>
</feature>
<evidence type="ECO:0000313" key="8">
    <source>
        <dbReference type="EMBL" id="QNI33000.1"/>
    </source>
</evidence>
<proteinExistence type="predicted"/>
<name>A0A7G8BKD0_9BACT</name>
<keyword evidence="2" id="KW-0813">Transport</keyword>
<dbReference type="Proteomes" id="UP000515312">
    <property type="component" value="Chromosome"/>
</dbReference>
<dbReference type="AlphaFoldDB" id="A0A7G8BKD0"/>
<dbReference type="SUPFAM" id="SSF103473">
    <property type="entry name" value="MFS general substrate transporter"/>
    <property type="match status" value="1"/>
</dbReference>
<feature type="transmembrane region" description="Helical" evidence="6">
    <location>
        <begin position="143"/>
        <end position="161"/>
    </location>
</feature>
<comment type="subcellular location">
    <subcellularLocation>
        <location evidence="1">Membrane</location>
        <topology evidence="1">Multi-pass membrane protein</topology>
    </subcellularLocation>
</comment>
<organism evidence="8 9">
    <name type="scientific">Alloacidobacterium dinghuense</name>
    <dbReference type="NCBI Taxonomy" id="2763107"/>
    <lineage>
        <taxon>Bacteria</taxon>
        <taxon>Pseudomonadati</taxon>
        <taxon>Acidobacteriota</taxon>
        <taxon>Terriglobia</taxon>
        <taxon>Terriglobales</taxon>
        <taxon>Acidobacteriaceae</taxon>
        <taxon>Alloacidobacterium</taxon>
    </lineage>
</organism>
<dbReference type="Gene3D" id="1.20.1250.20">
    <property type="entry name" value="MFS general substrate transporter like domains"/>
    <property type="match status" value="1"/>
</dbReference>
<dbReference type="InterPro" id="IPR011701">
    <property type="entry name" value="MFS"/>
</dbReference>
<feature type="transmembrane region" description="Helical" evidence="6">
    <location>
        <begin position="292"/>
        <end position="311"/>
    </location>
</feature>
<keyword evidence="4 6" id="KW-1133">Transmembrane helix</keyword>
<dbReference type="EMBL" id="CP060394">
    <property type="protein sequence ID" value="QNI33000.1"/>
    <property type="molecule type" value="Genomic_DNA"/>
</dbReference>
<dbReference type="CDD" id="cd17328">
    <property type="entry name" value="MFS_spinster_like"/>
    <property type="match status" value="1"/>
</dbReference>
<dbReference type="InterPro" id="IPR044770">
    <property type="entry name" value="MFS_spinster-like"/>
</dbReference>
<evidence type="ECO:0000256" key="2">
    <source>
        <dbReference type="ARBA" id="ARBA00022448"/>
    </source>
</evidence>
<evidence type="ECO:0000259" key="7">
    <source>
        <dbReference type="PROSITE" id="PS50850"/>
    </source>
</evidence>
<sequence length="423" mass="45532">MTAHLQRANPSAAQTAGIALFLLTCLNLFNFIDRYVLPGVQPLVQKEFHANDAQMGLLTSAFFFTYMIAAPLTGWLGDRFPRRPLIVAGTLLWSAATLFTATVHSYDTLLFRHAIVGIGEATFSIYAPALLADYYPEIDRNRVLSIFYITIPVGAALGYLMGGVLGQYYGWRMPFYVAAAPGVLIAAAFWFFVKEPARGAADELAPTINRATISGFAHNPAFWTATLGMAMWTFTVGGISTFLPTFFVRFAGYSLASAGLISGAITAIDGLLGTVAGGWLGQRWLRKNHRGLYLLSAWSMLIAIPAAAAAIFGPRSLLIPAVFLAEFLLFLNNGPLNACLVNSVAAPIRSTALAINLFMIHGLGDAFSPRLIGHISDRTSSLRIGLGATLVSLAIASLILFTGSHFAPLLPESEDTRQLSPIH</sequence>
<evidence type="ECO:0000256" key="5">
    <source>
        <dbReference type="ARBA" id="ARBA00023136"/>
    </source>
</evidence>
<feature type="transmembrane region" description="Helical" evidence="6">
    <location>
        <begin position="12"/>
        <end position="32"/>
    </location>
</feature>
<evidence type="ECO:0000256" key="4">
    <source>
        <dbReference type="ARBA" id="ARBA00022989"/>
    </source>
</evidence>
<dbReference type="PANTHER" id="PTHR23505">
    <property type="entry name" value="SPINSTER"/>
    <property type="match status" value="1"/>
</dbReference>
<dbReference type="RefSeq" id="WP_186744079.1">
    <property type="nucleotide sequence ID" value="NZ_CP060394.1"/>
</dbReference>
<reference evidence="8 9" key="1">
    <citation type="submission" date="2020-08" db="EMBL/GenBank/DDBJ databases">
        <title>Edaphobacter telluris sp. nov. and Acidobacterium dinghuensis sp. nov., two acidobacteria isolated from forest soil.</title>
        <authorList>
            <person name="Fu J."/>
            <person name="Qiu L."/>
        </authorList>
    </citation>
    <scope>NUCLEOTIDE SEQUENCE [LARGE SCALE GENOMIC DNA]</scope>
    <source>
        <strain evidence="8">4Y35</strain>
    </source>
</reference>
<dbReference type="PANTHER" id="PTHR23505:SF79">
    <property type="entry name" value="PROTEIN SPINSTER"/>
    <property type="match status" value="1"/>
</dbReference>
<feature type="domain" description="Major facilitator superfamily (MFS) profile" evidence="7">
    <location>
        <begin position="19"/>
        <end position="414"/>
    </location>
</feature>
<dbReference type="PROSITE" id="PS50850">
    <property type="entry name" value="MFS"/>
    <property type="match status" value="1"/>
</dbReference>
<feature type="transmembrane region" description="Helical" evidence="6">
    <location>
        <begin position="255"/>
        <end position="280"/>
    </location>
</feature>
<keyword evidence="5 6" id="KW-0472">Membrane</keyword>
<evidence type="ECO:0000256" key="1">
    <source>
        <dbReference type="ARBA" id="ARBA00004141"/>
    </source>
</evidence>